<keyword evidence="5" id="KW-0012">Acyltransferase</keyword>
<dbReference type="Proteomes" id="UP000593847">
    <property type="component" value="Chromosome"/>
</dbReference>
<dbReference type="GO" id="GO:0016020">
    <property type="term" value="C:membrane"/>
    <property type="evidence" value="ECO:0007669"/>
    <property type="project" value="TreeGrafter"/>
</dbReference>
<dbReference type="AlphaFoldDB" id="A0A7L9GMZ3"/>
<name>A0A7L9GMZ3_9PSED</name>
<feature type="domain" description="Acyltransferase 3" evidence="2">
    <location>
        <begin position="16"/>
        <end position="351"/>
    </location>
</feature>
<keyword evidence="6" id="KW-1185">Reference proteome</keyword>
<feature type="domain" description="SGNH" evidence="3">
    <location>
        <begin position="449"/>
        <end position="684"/>
    </location>
</feature>
<proteinExistence type="predicted"/>
<dbReference type="InterPro" id="IPR054288">
    <property type="entry name" value="DUF7024"/>
</dbReference>
<feature type="transmembrane region" description="Helical" evidence="1">
    <location>
        <begin position="180"/>
        <end position="198"/>
    </location>
</feature>
<feature type="transmembrane region" description="Helical" evidence="1">
    <location>
        <begin position="14"/>
        <end position="34"/>
    </location>
</feature>
<dbReference type="PANTHER" id="PTHR23028:SF53">
    <property type="entry name" value="ACYL_TRANSF_3 DOMAIN-CONTAINING PROTEIN"/>
    <property type="match status" value="1"/>
</dbReference>
<evidence type="ECO:0000256" key="1">
    <source>
        <dbReference type="SAM" id="Phobius"/>
    </source>
</evidence>
<evidence type="ECO:0000259" key="3">
    <source>
        <dbReference type="Pfam" id="PF19040"/>
    </source>
</evidence>
<feature type="transmembrane region" description="Helical" evidence="1">
    <location>
        <begin position="156"/>
        <end position="173"/>
    </location>
</feature>
<feature type="transmembrane region" description="Helical" evidence="1">
    <location>
        <begin position="41"/>
        <end position="64"/>
    </location>
</feature>
<reference evidence="5" key="1">
    <citation type="submission" date="2020-09" db="EMBL/GenBank/DDBJ databases">
        <title>Complete genome sequence of Pseudomonas taiwanensis CC, a plant growth-promoting and biotite-weathering strain.</title>
        <authorList>
            <person name="Cheng C."/>
        </authorList>
    </citation>
    <scope>NUCLEOTIDE SEQUENCE [LARGE SCALE GENOMIC DNA]</scope>
    <source>
        <strain evidence="5">WRS8</strain>
    </source>
</reference>
<dbReference type="InterPro" id="IPR043968">
    <property type="entry name" value="SGNH"/>
</dbReference>
<evidence type="ECO:0000313" key="6">
    <source>
        <dbReference type="Proteomes" id="UP000593847"/>
    </source>
</evidence>
<organism evidence="5 6">
    <name type="scientific">Pseudomonas taiwanensis</name>
    <dbReference type="NCBI Taxonomy" id="470150"/>
    <lineage>
        <taxon>Bacteria</taxon>
        <taxon>Pseudomonadati</taxon>
        <taxon>Pseudomonadota</taxon>
        <taxon>Gammaproteobacteria</taxon>
        <taxon>Pseudomonadales</taxon>
        <taxon>Pseudomonadaceae</taxon>
        <taxon>Pseudomonas</taxon>
    </lineage>
</organism>
<accession>A0A7L9GMZ3</accession>
<dbReference type="GO" id="GO:0009103">
    <property type="term" value="P:lipopolysaccharide biosynthetic process"/>
    <property type="evidence" value="ECO:0007669"/>
    <property type="project" value="TreeGrafter"/>
</dbReference>
<evidence type="ECO:0000313" key="5">
    <source>
        <dbReference type="EMBL" id="QOJ93774.1"/>
    </source>
</evidence>
<dbReference type="Pfam" id="PF01757">
    <property type="entry name" value="Acyl_transf_3"/>
    <property type="match status" value="1"/>
</dbReference>
<keyword evidence="1" id="KW-0812">Transmembrane</keyword>
<keyword evidence="5" id="KW-0808">Transferase</keyword>
<feature type="transmembrane region" description="Helical" evidence="1">
    <location>
        <begin position="237"/>
        <end position="259"/>
    </location>
</feature>
<feature type="transmembrane region" description="Helical" evidence="1">
    <location>
        <begin position="365"/>
        <end position="387"/>
    </location>
</feature>
<dbReference type="InterPro" id="IPR050879">
    <property type="entry name" value="Acyltransferase_3"/>
</dbReference>
<feature type="transmembrane region" description="Helical" evidence="1">
    <location>
        <begin position="265"/>
        <end position="284"/>
    </location>
</feature>
<dbReference type="PANTHER" id="PTHR23028">
    <property type="entry name" value="ACETYLTRANSFERASE"/>
    <property type="match status" value="1"/>
</dbReference>
<sequence length="846" mass="92920">MTQSVPGQSTHGSYYPYIDGLRALAVLSVVIYHLHASWLPGGFVGVDVFFVISGFIVSASIANYRSGSFLQFFAFFYARRIKRIFPALIVCLLLTAYVSALFIPSSWLSAVNQQTGLYAFLGLSNFILASTGRDYFAPTTEFNPYTHTWSLAVEEQFYLVFPLLYLAWLGGTHTRWRSSALFGIGLLASVVYSAWQSQVSPTQAFFLSPGRFWELASGVLLYQFISRKPVDNISQGSAGWWRPGLAMVSLAALLVAFWVSRPERFPMPGALMAVLGTLGLIYSLHHHPELRKLHGLLGSAPMVGVGRISYSLYLWHWPVFVLFRWTYGLDAPLEWVAATVIAFALAWLSYRFVETPIRQSGTVRKVPQAGVIVGGLAVIGVSCWLASSIDHAASRISLSQVVKHSDVWYPDGYPLDANYPGCVAGPDFYMVGGGVMLGYNPRGCQDSRPLNDSSIYVIGDSHALAYSSMFKQYAIRHATQINAYNNGGCPFLSLQPERDMDNGDCRRNTDAALADLRTRIKPGDVLFLPSLRLPRFADQWAFFGEGAARGKMFGSQADADRKRAEDFAVAVLKEFTDNGVRIVFEAPKPLFKAPPFRCADWFDKSNPICAPGFEMPRELMEAFRTPVLQSYANIASRLPNVEVWDPFPTLCPGQTCSAFDGEKPLFLDGDHLSGHGNMMLLPSFTAFMEHRVGRYPASLEQGIAMNKSGIPDFLSQVSGFSHAESWGRWTDAQLGPASLTFVHPLPRNFILQVSALAYGPNVGAPVTVRAGGVSRQLVFIDSQTTLQVAFEAVQGNTIEIVPQAPASPSSLGASDDQRRLGLGVSSIKLQPVDGDRVVPFSTSASR</sequence>
<dbReference type="GO" id="GO:0016747">
    <property type="term" value="F:acyltransferase activity, transferring groups other than amino-acyl groups"/>
    <property type="evidence" value="ECO:0007669"/>
    <property type="project" value="InterPro"/>
</dbReference>
<evidence type="ECO:0000259" key="2">
    <source>
        <dbReference type="Pfam" id="PF01757"/>
    </source>
</evidence>
<feature type="transmembrane region" description="Helical" evidence="1">
    <location>
        <begin position="335"/>
        <end position="353"/>
    </location>
</feature>
<feature type="domain" description="DUF7024" evidence="4">
    <location>
        <begin position="694"/>
        <end position="830"/>
    </location>
</feature>
<dbReference type="EMBL" id="CP062699">
    <property type="protein sequence ID" value="QOJ93774.1"/>
    <property type="molecule type" value="Genomic_DNA"/>
</dbReference>
<dbReference type="KEGG" id="ptai:ICN73_13130"/>
<dbReference type="Pfam" id="PF19040">
    <property type="entry name" value="SGNH"/>
    <property type="match status" value="1"/>
</dbReference>
<keyword evidence="1" id="KW-1133">Transmembrane helix</keyword>
<gene>
    <name evidence="5" type="ORF">ICN73_13130</name>
</gene>
<evidence type="ECO:0000259" key="4">
    <source>
        <dbReference type="Pfam" id="PF22895"/>
    </source>
</evidence>
<dbReference type="Pfam" id="PF22895">
    <property type="entry name" value="DUF7024"/>
    <property type="match status" value="1"/>
</dbReference>
<dbReference type="InterPro" id="IPR002656">
    <property type="entry name" value="Acyl_transf_3_dom"/>
</dbReference>
<feature type="transmembrane region" description="Helical" evidence="1">
    <location>
        <begin position="84"/>
        <end position="103"/>
    </location>
</feature>
<keyword evidence="1" id="KW-0472">Membrane</keyword>
<protein>
    <submittedName>
        <fullName evidence="5">Acyltransferase family protein</fullName>
    </submittedName>
</protein>